<dbReference type="EMBL" id="CM037024">
    <property type="protein sequence ID" value="KAH7664722.1"/>
    <property type="molecule type" value="Genomic_DNA"/>
</dbReference>
<reference evidence="2" key="1">
    <citation type="journal article" date="2022" name="Nat. Commun.">
        <title>Chromosome evolution and the genetic basis of agronomically important traits in greater yam.</title>
        <authorList>
            <person name="Bredeson J.V."/>
            <person name="Lyons J.B."/>
            <person name="Oniyinde I.O."/>
            <person name="Okereke N.R."/>
            <person name="Kolade O."/>
            <person name="Nnabue I."/>
            <person name="Nwadili C.O."/>
            <person name="Hribova E."/>
            <person name="Parker M."/>
            <person name="Nwogha J."/>
            <person name="Shu S."/>
            <person name="Carlson J."/>
            <person name="Kariba R."/>
            <person name="Muthemba S."/>
            <person name="Knop K."/>
            <person name="Barton G.J."/>
            <person name="Sherwood A.V."/>
            <person name="Lopez-Montes A."/>
            <person name="Asiedu R."/>
            <person name="Jamnadass R."/>
            <person name="Muchugi A."/>
            <person name="Goodstein D."/>
            <person name="Egesi C.N."/>
            <person name="Featherston J."/>
            <person name="Asfaw A."/>
            <person name="Simpson G.G."/>
            <person name="Dolezel J."/>
            <person name="Hendre P.S."/>
            <person name="Van Deynze A."/>
            <person name="Kumar P.L."/>
            <person name="Obidiegwu J.E."/>
            <person name="Bhattacharjee R."/>
            <person name="Rokhsar D.S."/>
        </authorList>
    </citation>
    <scope>NUCLEOTIDE SEQUENCE [LARGE SCALE GENOMIC DNA]</scope>
    <source>
        <strain evidence="2">cv. TDa95/00328</strain>
    </source>
</reference>
<keyword evidence="2" id="KW-1185">Reference proteome</keyword>
<name>A0ACB7UVP5_DIOAL</name>
<evidence type="ECO:0000313" key="2">
    <source>
        <dbReference type="Proteomes" id="UP000827976"/>
    </source>
</evidence>
<comment type="caution">
    <text evidence="1">The sequence shown here is derived from an EMBL/GenBank/DDBJ whole genome shotgun (WGS) entry which is preliminary data.</text>
</comment>
<accession>A0ACB7UVP5</accession>
<organism evidence="1 2">
    <name type="scientific">Dioscorea alata</name>
    <name type="common">Purple yam</name>
    <dbReference type="NCBI Taxonomy" id="55571"/>
    <lineage>
        <taxon>Eukaryota</taxon>
        <taxon>Viridiplantae</taxon>
        <taxon>Streptophyta</taxon>
        <taxon>Embryophyta</taxon>
        <taxon>Tracheophyta</taxon>
        <taxon>Spermatophyta</taxon>
        <taxon>Magnoliopsida</taxon>
        <taxon>Liliopsida</taxon>
        <taxon>Dioscoreales</taxon>
        <taxon>Dioscoreaceae</taxon>
        <taxon>Dioscorea</taxon>
    </lineage>
</organism>
<protein>
    <submittedName>
        <fullName evidence="1">Uncharacterized protein</fullName>
    </submittedName>
</protein>
<evidence type="ECO:0000313" key="1">
    <source>
        <dbReference type="EMBL" id="KAH7664722.1"/>
    </source>
</evidence>
<dbReference type="Proteomes" id="UP000827976">
    <property type="component" value="Chromosome 14"/>
</dbReference>
<sequence length="137" mass="15679">MFGEQFESGQLPFSGPSSENCERSDLPGILLFMIFLLYVVADLHHEFAHTTSSVPPETTVGDCDLSTLLNMICLLMKSAFQISDDRFLLDLSQALGMVCTLQFPHSRAFYIRLEWASRHLAPQKQLIRWGYFKNFRV</sequence>
<gene>
    <name evidence="1" type="ORF">IHE45_14G138500</name>
</gene>
<proteinExistence type="predicted"/>